<organism evidence="2">
    <name type="scientific">Arthrobacter sp. K5</name>
    <dbReference type="NCBI Taxonomy" id="2839623"/>
    <lineage>
        <taxon>Bacteria</taxon>
        <taxon>Bacillati</taxon>
        <taxon>Actinomycetota</taxon>
        <taxon>Actinomycetes</taxon>
        <taxon>Micrococcales</taxon>
        <taxon>Micrococcaceae</taxon>
        <taxon>Arthrobacter</taxon>
    </lineage>
</organism>
<name>A0AAU8EVT3_9MICC</name>
<keyword evidence="1" id="KW-1133">Transmembrane helix</keyword>
<feature type="transmembrane region" description="Helical" evidence="1">
    <location>
        <begin position="12"/>
        <end position="33"/>
    </location>
</feature>
<feature type="transmembrane region" description="Helical" evidence="1">
    <location>
        <begin position="422"/>
        <end position="438"/>
    </location>
</feature>
<accession>A0AAU8EVT3</accession>
<dbReference type="RefSeq" id="WP_353712786.1">
    <property type="nucleotide sequence ID" value="NZ_CP159279.1"/>
</dbReference>
<reference evidence="2" key="1">
    <citation type="submission" date="2024-06" db="EMBL/GenBank/DDBJ databases">
        <title>Biodegradation of dimethachlon by Arthrobacter sp. K5: mechanistic insights and ecological implications.</title>
        <authorList>
            <person name="Hu S."/>
            <person name="Lu P."/>
        </authorList>
    </citation>
    <scope>NUCLEOTIDE SEQUENCE</scope>
    <source>
        <strain evidence="2">K5</strain>
    </source>
</reference>
<keyword evidence="1" id="KW-0812">Transmembrane</keyword>
<keyword evidence="1" id="KW-0472">Membrane</keyword>
<feature type="transmembrane region" description="Helical" evidence="1">
    <location>
        <begin position="397"/>
        <end position="415"/>
    </location>
</feature>
<dbReference type="EMBL" id="CP159279">
    <property type="protein sequence ID" value="XCH12897.1"/>
    <property type="molecule type" value="Genomic_DNA"/>
</dbReference>
<feature type="transmembrane region" description="Helical" evidence="1">
    <location>
        <begin position="193"/>
        <end position="213"/>
    </location>
</feature>
<feature type="transmembrane region" description="Helical" evidence="1">
    <location>
        <begin position="306"/>
        <end position="324"/>
    </location>
</feature>
<feature type="transmembrane region" description="Helical" evidence="1">
    <location>
        <begin position="331"/>
        <end position="352"/>
    </location>
</feature>
<feature type="transmembrane region" description="Helical" evidence="1">
    <location>
        <begin position="282"/>
        <end position="300"/>
    </location>
</feature>
<feature type="transmembrane region" description="Helical" evidence="1">
    <location>
        <begin position="496"/>
        <end position="516"/>
    </location>
</feature>
<protein>
    <submittedName>
        <fullName evidence="2">DUF6541 family protein</fullName>
    </submittedName>
</protein>
<feature type="transmembrane region" description="Helical" evidence="1">
    <location>
        <begin position="40"/>
        <end position="60"/>
    </location>
</feature>
<proteinExistence type="predicted"/>
<evidence type="ECO:0000256" key="1">
    <source>
        <dbReference type="SAM" id="Phobius"/>
    </source>
</evidence>
<dbReference type="InterPro" id="IPR046671">
    <property type="entry name" value="DUF6541"/>
</dbReference>
<feature type="transmembrane region" description="Helical" evidence="1">
    <location>
        <begin position="66"/>
        <end position="85"/>
    </location>
</feature>
<feature type="transmembrane region" description="Helical" evidence="1">
    <location>
        <begin position="106"/>
        <end position="127"/>
    </location>
</feature>
<dbReference type="AlphaFoldDB" id="A0AAU8EVT3"/>
<feature type="transmembrane region" description="Helical" evidence="1">
    <location>
        <begin position="250"/>
        <end position="270"/>
    </location>
</feature>
<dbReference type="Pfam" id="PF20176">
    <property type="entry name" value="DUF6541"/>
    <property type="match status" value="1"/>
</dbReference>
<feature type="transmembrane region" description="Helical" evidence="1">
    <location>
        <begin position="458"/>
        <end position="484"/>
    </location>
</feature>
<gene>
    <name evidence="2" type="ORF">ABRP34_07955</name>
</gene>
<sequence length="675" mass="70056">MLDWLFGLAPSAPTVLFLTAAFFLPGLLVLLPLKPGWPAAIALSPAVTLLMYLAGSFLAAAVGLPWNIATAALAALPLVVTAWLAGRRFAFGEPLWPEGLGRPATLAVAAGVAVGAGVTCLAILRGIGDPATASQGWDPIFHLNALRWIQESGEATPWSIAPIFGAGTATYYPAGWHGAVALVPGSVSEAANLSSIVIGGLIWPAGLAFLATAVLPRHPAAWALTPLIAASFVSFPFSQLLRSGQWPNGLATALVPATLAVAVLMLRRLTSARRAETPAREKILLAAVLLALLGGCAAAHPSALFATAVALLPFVAARFLPLLVRGVRRRPLPTLGAAVAAAVLATAAWSVLANSRLLAGVMAYRRAVRAVVPDSLSLAFFDLPRFPALSPPAPDDFNVAVGLLVILGAVVAAFVREARPLAVAWLAFVGLYVLAAGPENGLRWLTGVWYKDTQRIAPFIAMTGSLLAALAIAVVTGAVVRALSARLPRTNTSGRWPVPAVLFTVAVVAVTGALYVGSGSYRSVERVAVAAQNYSVSNKPGTGVLSSGEQAFIERSGAMLPADAVVIGDPFNGETYFYALTGRHVVYTQLGAPTAGSAAKELLRTGFNRLGTDPAICDAVRKVGATHFYEDAPGASHGSVSLSRWPGFYNVPTDRGFEKLASAAGRTLYSITGCR</sequence>
<evidence type="ECO:0000313" key="2">
    <source>
        <dbReference type="EMBL" id="XCH12897.1"/>
    </source>
</evidence>